<gene>
    <name evidence="8" type="ORF">ACA1_173350</name>
</gene>
<dbReference type="OrthoDB" id="10253709at2759"/>
<dbReference type="VEuPathDB" id="AmoebaDB:ACA1_173350"/>
<dbReference type="Gene3D" id="1.50.40.10">
    <property type="entry name" value="Mitochondrial carrier domain"/>
    <property type="match status" value="1"/>
</dbReference>
<proteinExistence type="inferred from homology"/>
<keyword evidence="3 4" id="KW-0472">Membrane</keyword>
<feature type="transmembrane region" description="Helical" evidence="7">
    <location>
        <begin position="186"/>
        <end position="207"/>
    </location>
</feature>
<dbReference type="GO" id="GO:0016020">
    <property type="term" value="C:membrane"/>
    <property type="evidence" value="ECO:0007669"/>
    <property type="project" value="UniProtKB-SubCell"/>
</dbReference>
<keyword evidence="9" id="KW-1185">Reference proteome</keyword>
<feature type="transmembrane region" description="Helical" evidence="7">
    <location>
        <begin position="144"/>
        <end position="166"/>
    </location>
</feature>
<feature type="compositionally biased region" description="Low complexity" evidence="6">
    <location>
        <begin position="1"/>
        <end position="18"/>
    </location>
</feature>
<dbReference type="InterPro" id="IPR018108">
    <property type="entry name" value="MCP_transmembrane"/>
</dbReference>
<evidence type="ECO:0000256" key="3">
    <source>
        <dbReference type="ARBA" id="ARBA00023136"/>
    </source>
</evidence>
<protein>
    <submittedName>
        <fullName evidence="8">Carrier superfamily protein</fullName>
    </submittedName>
</protein>
<evidence type="ECO:0000256" key="1">
    <source>
        <dbReference type="ARBA" id="ARBA00004141"/>
    </source>
</evidence>
<keyword evidence="5" id="KW-0813">Transport</keyword>
<dbReference type="RefSeq" id="XP_004356607.1">
    <property type="nucleotide sequence ID" value="XM_004356554.1"/>
</dbReference>
<evidence type="ECO:0000256" key="6">
    <source>
        <dbReference type="SAM" id="MobiDB-lite"/>
    </source>
</evidence>
<reference evidence="8 9" key="1">
    <citation type="journal article" date="2013" name="Genome Biol.">
        <title>Genome of Acanthamoeba castellanii highlights extensive lateral gene transfer and early evolution of tyrosine kinase signaling.</title>
        <authorList>
            <person name="Clarke M."/>
            <person name="Lohan A.J."/>
            <person name="Liu B."/>
            <person name="Lagkouvardos I."/>
            <person name="Roy S."/>
            <person name="Zafar N."/>
            <person name="Bertelli C."/>
            <person name="Schilde C."/>
            <person name="Kianianmomeni A."/>
            <person name="Burglin T.R."/>
            <person name="Frech C."/>
            <person name="Turcotte B."/>
            <person name="Kopec K.O."/>
            <person name="Synnott J.M."/>
            <person name="Choo C."/>
            <person name="Paponov I."/>
            <person name="Finkler A."/>
            <person name="Soon Heng Tan C."/>
            <person name="Hutchins A.P."/>
            <person name="Weinmeier T."/>
            <person name="Rattei T."/>
            <person name="Chu J.S."/>
            <person name="Gimenez G."/>
            <person name="Irimia M."/>
            <person name="Rigden D.J."/>
            <person name="Fitzpatrick D.A."/>
            <person name="Lorenzo-Morales J."/>
            <person name="Bateman A."/>
            <person name="Chiu C.H."/>
            <person name="Tang P."/>
            <person name="Hegemann P."/>
            <person name="Fromm H."/>
            <person name="Raoult D."/>
            <person name="Greub G."/>
            <person name="Miranda-Saavedra D."/>
            <person name="Chen N."/>
            <person name="Nash P."/>
            <person name="Ginger M.L."/>
            <person name="Horn M."/>
            <person name="Schaap P."/>
            <person name="Caler L."/>
            <person name="Loftus B."/>
        </authorList>
    </citation>
    <scope>NUCLEOTIDE SEQUENCE [LARGE SCALE GENOMIC DNA]</scope>
    <source>
        <strain evidence="8 9">Neff</strain>
    </source>
</reference>
<dbReference type="KEGG" id="acan:ACA1_173350"/>
<evidence type="ECO:0000256" key="2">
    <source>
        <dbReference type="ARBA" id="ARBA00022692"/>
    </source>
</evidence>
<evidence type="ECO:0000313" key="9">
    <source>
        <dbReference type="Proteomes" id="UP000011083"/>
    </source>
</evidence>
<keyword evidence="2 4" id="KW-0812">Transmembrane</keyword>
<evidence type="ECO:0000256" key="5">
    <source>
        <dbReference type="RuleBase" id="RU000488"/>
    </source>
</evidence>
<organism evidence="8 9">
    <name type="scientific">Acanthamoeba castellanii (strain ATCC 30010 / Neff)</name>
    <dbReference type="NCBI Taxonomy" id="1257118"/>
    <lineage>
        <taxon>Eukaryota</taxon>
        <taxon>Amoebozoa</taxon>
        <taxon>Discosea</taxon>
        <taxon>Longamoebia</taxon>
        <taxon>Centramoebida</taxon>
        <taxon>Acanthamoebidae</taxon>
        <taxon>Acanthamoeba</taxon>
    </lineage>
</organism>
<comment type="subcellular location">
    <subcellularLocation>
        <location evidence="1">Membrane</location>
        <topology evidence="1">Multi-pass membrane protein</topology>
    </subcellularLocation>
</comment>
<dbReference type="EMBL" id="KB007811">
    <property type="protein sequence ID" value="ELR24707.1"/>
    <property type="molecule type" value="Genomic_DNA"/>
</dbReference>
<dbReference type="GeneID" id="14925732"/>
<comment type="similarity">
    <text evidence="5">Belongs to the mitochondrial carrier (TC 2.A.29) family.</text>
</comment>
<dbReference type="AlphaFoldDB" id="L8HHM8"/>
<accession>L8HHM8</accession>
<sequence length="342" mass="37739">MVLSPSSMSQQQPPYNQQDLAQGSEGEDATAALMGVGTYFGLFALVIPARVVYDRTAASVGTSHLYRGFLATLRGGFSDLVGGYRQLWREDGLRMFAKWPALGFAIGVGAFAIQEGAQQACHRLLGVTQEDMEARSHKWHLSKAMCLISTGVLLYPATILWTVHSTNRMPSWTVYLRDKVWKGKDYFYSAAPLSSLSFLVFFLSDIIRAKVLHWNKKTFFPELLASPPQTEDEVYDEEPTQQAALVGGAYRPLLHQITNLSLYTLSSMLSAMLTGPIDAVTARMIANPLLYGPLGILGTVKTIYREEGVWAFFKGFVPNVVFLLGTYYAGISEEADTGKPPL</sequence>
<dbReference type="InterPro" id="IPR023395">
    <property type="entry name" value="MCP_dom_sf"/>
</dbReference>
<evidence type="ECO:0000256" key="4">
    <source>
        <dbReference type="PROSITE-ProRule" id="PRU00282"/>
    </source>
</evidence>
<name>L8HHM8_ACACF</name>
<evidence type="ECO:0000313" key="8">
    <source>
        <dbReference type="EMBL" id="ELR24707.1"/>
    </source>
</evidence>
<dbReference type="PROSITE" id="PS50920">
    <property type="entry name" value="SOLCAR"/>
    <property type="match status" value="1"/>
</dbReference>
<keyword evidence="7" id="KW-1133">Transmembrane helix</keyword>
<dbReference type="Proteomes" id="UP000011083">
    <property type="component" value="Unassembled WGS sequence"/>
</dbReference>
<evidence type="ECO:0000256" key="7">
    <source>
        <dbReference type="SAM" id="Phobius"/>
    </source>
</evidence>
<feature type="region of interest" description="Disordered" evidence="6">
    <location>
        <begin position="1"/>
        <end position="22"/>
    </location>
</feature>
<feature type="repeat" description="Solcar" evidence="4">
    <location>
        <begin position="254"/>
        <end position="341"/>
    </location>
</feature>
<dbReference type="Pfam" id="PF00153">
    <property type="entry name" value="Mito_carr"/>
    <property type="match status" value="1"/>
</dbReference>
<dbReference type="SUPFAM" id="SSF103506">
    <property type="entry name" value="Mitochondrial carrier"/>
    <property type="match status" value="1"/>
</dbReference>
<feature type="transmembrane region" description="Helical" evidence="7">
    <location>
        <begin position="31"/>
        <end position="53"/>
    </location>
</feature>